<evidence type="ECO:0000313" key="3">
    <source>
        <dbReference type="Proteomes" id="UP000287651"/>
    </source>
</evidence>
<accession>A0A426XXY6</accession>
<feature type="compositionally biased region" description="Polar residues" evidence="1">
    <location>
        <begin position="36"/>
        <end position="49"/>
    </location>
</feature>
<dbReference type="AlphaFoldDB" id="A0A426XXY6"/>
<reference evidence="2 3" key="1">
    <citation type="journal article" date="2014" name="Agronomy (Basel)">
        <title>A Draft Genome Sequence for Ensete ventricosum, the Drought-Tolerant Tree Against Hunger.</title>
        <authorList>
            <person name="Harrison J."/>
            <person name="Moore K.A."/>
            <person name="Paszkiewicz K."/>
            <person name="Jones T."/>
            <person name="Grant M."/>
            <person name="Ambacheew D."/>
            <person name="Muzemil S."/>
            <person name="Studholme D.J."/>
        </authorList>
    </citation>
    <scope>NUCLEOTIDE SEQUENCE [LARGE SCALE GENOMIC DNA]</scope>
</reference>
<dbReference type="Proteomes" id="UP000287651">
    <property type="component" value="Unassembled WGS sequence"/>
</dbReference>
<organism evidence="2 3">
    <name type="scientific">Ensete ventricosum</name>
    <name type="common">Abyssinian banana</name>
    <name type="synonym">Musa ensete</name>
    <dbReference type="NCBI Taxonomy" id="4639"/>
    <lineage>
        <taxon>Eukaryota</taxon>
        <taxon>Viridiplantae</taxon>
        <taxon>Streptophyta</taxon>
        <taxon>Embryophyta</taxon>
        <taxon>Tracheophyta</taxon>
        <taxon>Spermatophyta</taxon>
        <taxon>Magnoliopsida</taxon>
        <taxon>Liliopsida</taxon>
        <taxon>Zingiberales</taxon>
        <taxon>Musaceae</taxon>
        <taxon>Ensete</taxon>
    </lineage>
</organism>
<evidence type="ECO:0000313" key="2">
    <source>
        <dbReference type="EMBL" id="RRT44407.1"/>
    </source>
</evidence>
<evidence type="ECO:0000256" key="1">
    <source>
        <dbReference type="SAM" id="MobiDB-lite"/>
    </source>
</evidence>
<comment type="caution">
    <text evidence="2">The sequence shown here is derived from an EMBL/GenBank/DDBJ whole genome shotgun (WGS) entry which is preliminary data.</text>
</comment>
<feature type="compositionally biased region" description="Low complexity" evidence="1">
    <location>
        <begin position="117"/>
        <end position="131"/>
    </location>
</feature>
<proteinExistence type="predicted"/>
<dbReference type="EMBL" id="AMZH03016481">
    <property type="protein sequence ID" value="RRT44407.1"/>
    <property type="molecule type" value="Genomic_DNA"/>
</dbReference>
<feature type="region of interest" description="Disordered" evidence="1">
    <location>
        <begin position="1"/>
        <end position="54"/>
    </location>
</feature>
<gene>
    <name evidence="2" type="ORF">B296_00037853</name>
</gene>
<feature type="compositionally biased region" description="Low complexity" evidence="1">
    <location>
        <begin position="84"/>
        <end position="108"/>
    </location>
</feature>
<feature type="compositionally biased region" description="Basic and acidic residues" evidence="1">
    <location>
        <begin position="18"/>
        <end position="35"/>
    </location>
</feature>
<name>A0A426XXY6_ENSVE</name>
<sequence length="167" mass="17723">MLQGMEAIAVRGPETSGSEERRRTRSTEAIKERSLLRSSQRGPARTQSAVPPPTSHLCRARCSLAVRAVSPSSVRSLLDGLLPYPSAAAPDPMSPSSSVRPACSSVTSVLSKPTEHPSTVSSSPASSSRATFVSQESSTTLPFGIKPKLAHLSKLCVSRLVKMVLFH</sequence>
<protein>
    <submittedName>
        <fullName evidence="2">Uncharacterized protein</fullName>
    </submittedName>
</protein>
<feature type="region of interest" description="Disordered" evidence="1">
    <location>
        <begin position="84"/>
        <end position="131"/>
    </location>
</feature>